<dbReference type="EMBL" id="JAYMRU010000024">
    <property type="protein sequence ID" value="MEM5403775.1"/>
    <property type="molecule type" value="Genomic_DNA"/>
</dbReference>
<dbReference type="Proteomes" id="UP001392318">
    <property type="component" value="Unassembled WGS sequence"/>
</dbReference>
<sequence>MNEAQLFRLVEPALPGKVFLMLAPMEAREPYVILSLVSGTPSLTLCGDAKATQLDYQIDSYARTYRDALEVMQRIADIVDGCDGDPIIKNSQNLFEPDTRIHRVSVVVSTWCQPEEVQS</sequence>
<evidence type="ECO:0000313" key="2">
    <source>
        <dbReference type="Proteomes" id="UP001392318"/>
    </source>
</evidence>
<keyword evidence="2" id="KW-1185">Reference proteome</keyword>
<gene>
    <name evidence="1" type="ORF">VSR83_27700</name>
</gene>
<comment type="caution">
    <text evidence="1">The sequence shown here is derived from an EMBL/GenBank/DDBJ whole genome shotgun (WGS) entry which is preliminary data.</text>
</comment>
<proteinExistence type="predicted"/>
<organism evidence="1 2">
    <name type="scientific">Paraburkholderia unamae</name>
    <dbReference type="NCBI Taxonomy" id="219649"/>
    <lineage>
        <taxon>Bacteria</taxon>
        <taxon>Pseudomonadati</taxon>
        <taxon>Pseudomonadota</taxon>
        <taxon>Betaproteobacteria</taxon>
        <taxon>Burkholderiales</taxon>
        <taxon>Burkholderiaceae</taxon>
        <taxon>Paraburkholderia</taxon>
    </lineage>
</organism>
<reference evidence="1" key="1">
    <citation type="submission" date="2024-01" db="EMBL/GenBank/DDBJ databases">
        <title>The diversity of rhizobia nodulating Mimosa spp. in eleven states of Brazil covering several biomes is determined by host plant, location, and edaphic factors.</title>
        <authorList>
            <person name="Rouws L."/>
            <person name="Barauna A."/>
            <person name="Beukes C."/>
            <person name="De Faria S.M."/>
            <person name="Gross E."/>
            <person name="Dos Reis Junior F.B."/>
            <person name="Simon M."/>
            <person name="Maluk M."/>
            <person name="Odee D.W."/>
            <person name="Kenicer G."/>
            <person name="Young J.P.W."/>
            <person name="Reis V.M."/>
            <person name="Zilli J."/>
            <person name="James E.K."/>
        </authorList>
    </citation>
    <scope>NUCLEOTIDE SEQUENCE</scope>
    <source>
        <strain evidence="1">JPY452</strain>
    </source>
</reference>
<protein>
    <submittedName>
        <fullName evidence="1">DUF3168 domain-containing protein</fullName>
    </submittedName>
</protein>
<name>A0ACC6RQE8_9BURK</name>
<evidence type="ECO:0000313" key="1">
    <source>
        <dbReference type="EMBL" id="MEM5403775.1"/>
    </source>
</evidence>
<accession>A0ACC6RQE8</accession>